<dbReference type="Proteomes" id="UP001175211">
    <property type="component" value="Unassembled WGS sequence"/>
</dbReference>
<evidence type="ECO:0000256" key="2">
    <source>
        <dbReference type="SAM" id="Phobius"/>
    </source>
</evidence>
<comment type="caution">
    <text evidence="3">The sequence shown here is derived from an EMBL/GenBank/DDBJ whole genome shotgun (WGS) entry which is preliminary data.</text>
</comment>
<keyword evidence="2" id="KW-0472">Membrane</keyword>
<organism evidence="3 4">
    <name type="scientific">Armillaria tabescens</name>
    <name type="common">Ringless honey mushroom</name>
    <name type="synonym">Agaricus tabescens</name>
    <dbReference type="NCBI Taxonomy" id="1929756"/>
    <lineage>
        <taxon>Eukaryota</taxon>
        <taxon>Fungi</taxon>
        <taxon>Dikarya</taxon>
        <taxon>Basidiomycota</taxon>
        <taxon>Agaricomycotina</taxon>
        <taxon>Agaricomycetes</taxon>
        <taxon>Agaricomycetidae</taxon>
        <taxon>Agaricales</taxon>
        <taxon>Marasmiineae</taxon>
        <taxon>Physalacriaceae</taxon>
        <taxon>Desarmillaria</taxon>
    </lineage>
</organism>
<accession>A0AA39KHM1</accession>
<keyword evidence="4" id="KW-1185">Reference proteome</keyword>
<dbReference type="GeneID" id="85353053"/>
<feature type="transmembrane region" description="Helical" evidence="2">
    <location>
        <begin position="6"/>
        <end position="28"/>
    </location>
</feature>
<keyword evidence="2" id="KW-0812">Transmembrane</keyword>
<protein>
    <submittedName>
        <fullName evidence="3">Uncharacterized protein</fullName>
    </submittedName>
</protein>
<keyword evidence="2" id="KW-1133">Transmembrane helix</keyword>
<dbReference type="AlphaFoldDB" id="A0AA39KHM1"/>
<reference evidence="3" key="1">
    <citation type="submission" date="2023-06" db="EMBL/GenBank/DDBJ databases">
        <authorList>
            <consortium name="Lawrence Berkeley National Laboratory"/>
            <person name="Ahrendt S."/>
            <person name="Sahu N."/>
            <person name="Indic B."/>
            <person name="Wong-Bajracharya J."/>
            <person name="Merenyi Z."/>
            <person name="Ke H.-M."/>
            <person name="Monk M."/>
            <person name="Kocsube S."/>
            <person name="Drula E."/>
            <person name="Lipzen A."/>
            <person name="Balint B."/>
            <person name="Henrissat B."/>
            <person name="Andreopoulos B."/>
            <person name="Martin F.M."/>
            <person name="Harder C.B."/>
            <person name="Rigling D."/>
            <person name="Ford K.L."/>
            <person name="Foster G.D."/>
            <person name="Pangilinan J."/>
            <person name="Papanicolaou A."/>
            <person name="Barry K."/>
            <person name="LaButti K."/>
            <person name="Viragh M."/>
            <person name="Koriabine M."/>
            <person name="Yan M."/>
            <person name="Riley R."/>
            <person name="Champramary S."/>
            <person name="Plett K.L."/>
            <person name="Tsai I.J."/>
            <person name="Slot J."/>
            <person name="Sipos G."/>
            <person name="Plett J."/>
            <person name="Nagy L.G."/>
            <person name="Grigoriev I.V."/>
        </authorList>
    </citation>
    <scope>NUCLEOTIDE SEQUENCE</scope>
    <source>
        <strain evidence="3">CCBAS 213</strain>
    </source>
</reference>
<feature type="compositionally biased region" description="Basic and acidic residues" evidence="1">
    <location>
        <begin position="163"/>
        <end position="172"/>
    </location>
</feature>
<name>A0AA39KHM1_ARMTA</name>
<sequence>MVGAVPPFVLAVISIVLLGSVALMIMILPAPYSRAGAGWVREQSDAMQRLNLGSRDPRTVADAIGKGWFQAALSLAPTLSVSGWAVPYLLFKLADESLHGTDLDLFINNETHDYSREDLDLCKMYHRQVNEARNSSKIYDIWLQSRGFEKAAPQAPPVPSSRIAERKPPYNA</sequence>
<evidence type="ECO:0000313" key="3">
    <source>
        <dbReference type="EMBL" id="KAK0459984.1"/>
    </source>
</evidence>
<dbReference type="EMBL" id="JAUEPS010000013">
    <property type="protein sequence ID" value="KAK0459984.1"/>
    <property type="molecule type" value="Genomic_DNA"/>
</dbReference>
<evidence type="ECO:0000256" key="1">
    <source>
        <dbReference type="SAM" id="MobiDB-lite"/>
    </source>
</evidence>
<gene>
    <name evidence="3" type="ORF">EV420DRAFT_1478527</name>
</gene>
<feature type="region of interest" description="Disordered" evidence="1">
    <location>
        <begin position="150"/>
        <end position="172"/>
    </location>
</feature>
<proteinExistence type="predicted"/>
<evidence type="ECO:0000313" key="4">
    <source>
        <dbReference type="Proteomes" id="UP001175211"/>
    </source>
</evidence>
<dbReference type="RefSeq" id="XP_060332110.1">
    <property type="nucleotide sequence ID" value="XM_060469505.1"/>
</dbReference>